<protein>
    <submittedName>
        <fullName evidence="2">Uncharacterized protein</fullName>
    </submittedName>
</protein>
<organism evidence="2 3">
    <name type="scientific">Colletotrichum gloeosporioides</name>
    <name type="common">Anthracnose fungus</name>
    <name type="synonym">Glomerella cingulata</name>
    <dbReference type="NCBI Taxonomy" id="474922"/>
    <lineage>
        <taxon>Eukaryota</taxon>
        <taxon>Fungi</taxon>
        <taxon>Dikarya</taxon>
        <taxon>Ascomycota</taxon>
        <taxon>Pezizomycotina</taxon>
        <taxon>Sordariomycetes</taxon>
        <taxon>Hypocreomycetidae</taxon>
        <taxon>Glomerellales</taxon>
        <taxon>Glomerellaceae</taxon>
        <taxon>Colletotrichum</taxon>
        <taxon>Colletotrichum gloeosporioides species complex</taxon>
    </lineage>
</organism>
<evidence type="ECO:0000256" key="1">
    <source>
        <dbReference type="SAM" id="MobiDB-lite"/>
    </source>
</evidence>
<keyword evidence="3" id="KW-1185">Reference proteome</keyword>
<reference evidence="2" key="2">
    <citation type="submission" date="2020-03" db="EMBL/GenBank/DDBJ databases">
        <authorList>
            <person name="Fu F.-F."/>
            <person name="Chen J."/>
        </authorList>
    </citation>
    <scope>NUCLEOTIDE SEQUENCE</scope>
    <source>
        <strain evidence="2">Lc1</strain>
    </source>
</reference>
<feature type="region of interest" description="Disordered" evidence="1">
    <location>
        <begin position="124"/>
        <end position="145"/>
    </location>
</feature>
<evidence type="ECO:0000313" key="3">
    <source>
        <dbReference type="Proteomes" id="UP000613401"/>
    </source>
</evidence>
<accession>A0A8H4CUS5</accession>
<dbReference type="RefSeq" id="XP_045269693.1">
    <property type="nucleotide sequence ID" value="XM_045413622.1"/>
</dbReference>
<proteinExistence type="predicted"/>
<gene>
    <name evidence="2" type="ORF">GCG54_00013774</name>
</gene>
<dbReference type="AlphaFoldDB" id="A0A8H4CUS5"/>
<name>A0A8H4CUS5_COLGL</name>
<feature type="region of interest" description="Disordered" evidence="1">
    <location>
        <begin position="72"/>
        <end position="97"/>
    </location>
</feature>
<feature type="compositionally biased region" description="Low complexity" evidence="1">
    <location>
        <begin position="72"/>
        <end position="89"/>
    </location>
</feature>
<dbReference type="EMBL" id="WVTB01000011">
    <property type="protein sequence ID" value="KAF3810534.1"/>
    <property type="molecule type" value="Genomic_DNA"/>
</dbReference>
<evidence type="ECO:0000313" key="2">
    <source>
        <dbReference type="EMBL" id="KAF3810534.1"/>
    </source>
</evidence>
<reference evidence="2" key="1">
    <citation type="journal article" date="2020" name="Phytopathology">
        <title>Genome sequence and comparative analysis of Colletotrichum gloeosporioides isolated from Liriodendron leaves.</title>
        <authorList>
            <person name="Fu F.F."/>
            <person name="Hao Z."/>
            <person name="Wang P."/>
            <person name="Lu Y."/>
            <person name="Xue L.J."/>
            <person name="Wei G."/>
            <person name="Tian Y."/>
            <person name="Baishi H."/>
            <person name="Xu H."/>
            <person name="Shi J."/>
            <person name="Cheng T."/>
            <person name="Wang G."/>
            <person name="Yi Y."/>
            <person name="Chen J."/>
        </authorList>
    </citation>
    <scope>NUCLEOTIDE SEQUENCE</scope>
    <source>
        <strain evidence="2">Lc1</strain>
    </source>
</reference>
<dbReference type="GeneID" id="69020890"/>
<dbReference type="Proteomes" id="UP000613401">
    <property type="component" value="Unassembled WGS sequence"/>
</dbReference>
<sequence length="145" mass="15940">MTKLPKDFQQQGDTLLSHAILVNRVFILSHLYQVTVLETNLATTHYKQNLTLHKMSSRPVIIHQAAPSISSAYTASSGSYPSSNGSYTPRSLSPADPVYHRVHGAENHMSSSKVSSKRVTVVNRNQSGYEHGAPSPNYGGTFRRS</sequence>
<comment type="caution">
    <text evidence="2">The sequence shown here is derived from an EMBL/GenBank/DDBJ whole genome shotgun (WGS) entry which is preliminary data.</text>
</comment>